<proteinExistence type="predicted"/>
<name>A0A399FWC3_UNCN2</name>
<evidence type="ECO:0000313" key="1">
    <source>
        <dbReference type="EMBL" id="RII00728.1"/>
    </source>
</evidence>
<comment type="caution">
    <text evidence="1">The sequence shown here is derived from an EMBL/GenBank/DDBJ whole genome shotgun (WGS) entry which is preliminary data.</text>
</comment>
<gene>
    <name evidence="1" type="ORF">B9J77_01560</name>
</gene>
<dbReference type="EMBL" id="NDHY01000002">
    <property type="protein sequence ID" value="RII00728.1"/>
    <property type="molecule type" value="Genomic_DNA"/>
</dbReference>
<sequence length="134" mass="15724">MKFDERYFSKLEFTKEQINNNFKNALKDLNIAEEDKFLEVKFNYVYTDFIKAGIALLSFYQVKIKSVPGHHFKIIEKIAQILKDDSIMTMGNIMRSKRNLDFYAGGVEVTEKECGEFTEFVKNVLTKIRNIIYA</sequence>
<dbReference type="Proteomes" id="UP000266287">
    <property type="component" value="Unassembled WGS sequence"/>
</dbReference>
<evidence type="ECO:0008006" key="3">
    <source>
        <dbReference type="Google" id="ProtNLM"/>
    </source>
</evidence>
<accession>A0A399FWC3</accession>
<reference evidence="1 2" key="1">
    <citation type="submission" date="2018-08" db="EMBL/GenBank/DDBJ databases">
        <title>Draft genome of candidate division NPL-UPA2 bacterium Unc8 that adapted to ultra-basic serpentinizing groundwater.</title>
        <authorList>
            <person name="Ishii S."/>
            <person name="Suzuki S."/>
            <person name="Nealson K.H."/>
        </authorList>
    </citation>
    <scope>NUCLEOTIDE SEQUENCE [LARGE SCALE GENOMIC DNA]</scope>
    <source>
        <strain evidence="1">Unc8</strain>
    </source>
</reference>
<protein>
    <recommendedName>
        <fullName evidence="3">HEPN domain-containing protein</fullName>
    </recommendedName>
</protein>
<dbReference type="AlphaFoldDB" id="A0A399FWC3"/>
<evidence type="ECO:0000313" key="2">
    <source>
        <dbReference type="Proteomes" id="UP000266287"/>
    </source>
</evidence>
<organism evidence="1 2">
    <name type="scientific">candidate division NPL-UPA2 bacterium Unc8</name>
    <dbReference type="NCBI Taxonomy" id="1980939"/>
    <lineage>
        <taxon>Bacteria</taxon>
    </lineage>
</organism>